<sequence>MRRGLGRYLGTARDPDQPSTRVEPSVAARLGRLADRFPWLLDTALAAATAAVSIGIGIEESTGQWRDFDVYGWTLTCLASLTLVARRRAPVTVLLVFSAIWGIYIAAGYHPVANSSGSLLALYTVAATRPAGPTAAAALVPAAVWTYAGAIGKHESMLATLTQSVLWPMVVCYVGSAARRLSERGHQLAVLTGELRRDRQELARRAVLDERLRIARDLHDVVAHHMSVVSVQAGLAWYVLESDPPTARSALRTVLDTTGEALDEMRGMLTVLRPDRAGQAEADPAGPSAPGLARLDDLIERMRAVGVPVEAVVTGERRPLPPGPDLCAYRFVQEALTNVLNHSGGAATVTLSYERDRFVARVLDDGPSPDAGLRPRGPAVTGGGRGLAGIRERARRCGGTLAVDRSATGFAVTLILPVPTTHESTAPLDIS</sequence>
<name>A0ABW7SCZ7_9ACTN</name>
<dbReference type="PANTHER" id="PTHR24421:SF10">
    <property type="entry name" value="NITRATE_NITRITE SENSOR PROTEIN NARQ"/>
    <property type="match status" value="1"/>
</dbReference>
<dbReference type="Pfam" id="PF02518">
    <property type="entry name" value="HATPase_c"/>
    <property type="match status" value="1"/>
</dbReference>
<keyword evidence="7" id="KW-0067">ATP-binding</keyword>
<evidence type="ECO:0000256" key="1">
    <source>
        <dbReference type="ARBA" id="ARBA00000085"/>
    </source>
</evidence>
<feature type="domain" description="Signal transduction histidine kinase subgroup 3 dimerisation and phosphoacceptor" evidence="12">
    <location>
        <begin position="210"/>
        <end position="275"/>
    </location>
</feature>
<keyword evidence="10" id="KW-1133">Transmembrane helix</keyword>
<dbReference type="CDD" id="cd16917">
    <property type="entry name" value="HATPase_UhpB-NarQ-NarX-like"/>
    <property type="match status" value="1"/>
</dbReference>
<evidence type="ECO:0000313" key="13">
    <source>
        <dbReference type="EMBL" id="MFI0791565.1"/>
    </source>
</evidence>
<comment type="catalytic activity">
    <reaction evidence="1">
        <text>ATP + protein L-histidine = ADP + protein N-phospho-L-histidine.</text>
        <dbReference type="EC" id="2.7.13.3"/>
    </reaction>
</comment>
<organism evidence="13 14">
    <name type="scientific">Micromonospora rubida</name>
    <dbReference type="NCBI Taxonomy" id="2697657"/>
    <lineage>
        <taxon>Bacteria</taxon>
        <taxon>Bacillati</taxon>
        <taxon>Actinomycetota</taxon>
        <taxon>Actinomycetes</taxon>
        <taxon>Micromonosporales</taxon>
        <taxon>Micromonosporaceae</taxon>
        <taxon>Micromonospora</taxon>
    </lineage>
</organism>
<keyword evidence="14" id="KW-1185">Reference proteome</keyword>
<keyword evidence="5" id="KW-0547">Nucleotide-binding</keyword>
<dbReference type="EC" id="2.7.13.3" evidence="2"/>
<accession>A0ABW7SCZ7</accession>
<dbReference type="Proteomes" id="UP001611075">
    <property type="component" value="Unassembled WGS sequence"/>
</dbReference>
<gene>
    <name evidence="13" type="ORF">ACH4OY_02505</name>
</gene>
<dbReference type="Gene3D" id="1.20.5.1930">
    <property type="match status" value="1"/>
</dbReference>
<dbReference type="SUPFAM" id="SSF55874">
    <property type="entry name" value="ATPase domain of HSP90 chaperone/DNA topoisomerase II/histidine kinase"/>
    <property type="match status" value="1"/>
</dbReference>
<evidence type="ECO:0000256" key="4">
    <source>
        <dbReference type="ARBA" id="ARBA00022679"/>
    </source>
</evidence>
<keyword evidence="10" id="KW-0472">Membrane</keyword>
<feature type="region of interest" description="Disordered" evidence="9">
    <location>
        <begin position="1"/>
        <end position="21"/>
    </location>
</feature>
<dbReference type="InterPro" id="IPR003594">
    <property type="entry name" value="HATPase_dom"/>
</dbReference>
<dbReference type="PANTHER" id="PTHR24421">
    <property type="entry name" value="NITRATE/NITRITE SENSOR PROTEIN NARX-RELATED"/>
    <property type="match status" value="1"/>
</dbReference>
<dbReference type="InterPro" id="IPR036890">
    <property type="entry name" value="HATPase_C_sf"/>
</dbReference>
<keyword evidence="8" id="KW-0902">Two-component regulatory system</keyword>
<proteinExistence type="predicted"/>
<keyword evidence="4" id="KW-0808">Transferase</keyword>
<evidence type="ECO:0000256" key="10">
    <source>
        <dbReference type="SAM" id="Phobius"/>
    </source>
</evidence>
<evidence type="ECO:0000256" key="5">
    <source>
        <dbReference type="ARBA" id="ARBA00022741"/>
    </source>
</evidence>
<feature type="region of interest" description="Disordered" evidence="9">
    <location>
        <begin position="364"/>
        <end position="386"/>
    </location>
</feature>
<evidence type="ECO:0000256" key="6">
    <source>
        <dbReference type="ARBA" id="ARBA00022777"/>
    </source>
</evidence>
<evidence type="ECO:0000313" key="14">
    <source>
        <dbReference type="Proteomes" id="UP001611075"/>
    </source>
</evidence>
<comment type="caution">
    <text evidence="13">The sequence shown here is derived from an EMBL/GenBank/DDBJ whole genome shotgun (WGS) entry which is preliminary data.</text>
</comment>
<feature type="transmembrane region" description="Helical" evidence="10">
    <location>
        <begin position="93"/>
        <end position="112"/>
    </location>
</feature>
<evidence type="ECO:0000256" key="8">
    <source>
        <dbReference type="ARBA" id="ARBA00023012"/>
    </source>
</evidence>
<protein>
    <recommendedName>
        <fullName evidence="2">histidine kinase</fullName>
        <ecNumber evidence="2">2.7.13.3</ecNumber>
    </recommendedName>
</protein>
<evidence type="ECO:0000259" key="12">
    <source>
        <dbReference type="Pfam" id="PF07730"/>
    </source>
</evidence>
<keyword evidence="3" id="KW-0597">Phosphoprotein</keyword>
<keyword evidence="10" id="KW-0812">Transmembrane</keyword>
<reference evidence="13 14" key="1">
    <citation type="submission" date="2024-10" db="EMBL/GenBank/DDBJ databases">
        <title>The Natural Products Discovery Center: Release of the First 8490 Sequenced Strains for Exploring Actinobacteria Biosynthetic Diversity.</title>
        <authorList>
            <person name="Kalkreuter E."/>
            <person name="Kautsar S.A."/>
            <person name="Yang D."/>
            <person name="Bader C.D."/>
            <person name="Teijaro C.N."/>
            <person name="Fluegel L."/>
            <person name="Davis C.M."/>
            <person name="Simpson J.R."/>
            <person name="Lauterbach L."/>
            <person name="Steele A.D."/>
            <person name="Gui C."/>
            <person name="Meng S."/>
            <person name="Li G."/>
            <person name="Viehrig K."/>
            <person name="Ye F."/>
            <person name="Su P."/>
            <person name="Kiefer A.F."/>
            <person name="Nichols A."/>
            <person name="Cepeda A.J."/>
            <person name="Yan W."/>
            <person name="Fan B."/>
            <person name="Jiang Y."/>
            <person name="Adhikari A."/>
            <person name="Zheng C.-J."/>
            <person name="Schuster L."/>
            <person name="Cowan T.M."/>
            <person name="Smanski M.J."/>
            <person name="Chevrette M.G."/>
            <person name="De Carvalho L.P.S."/>
            <person name="Shen B."/>
        </authorList>
    </citation>
    <scope>NUCLEOTIDE SEQUENCE [LARGE SCALE GENOMIC DNA]</scope>
    <source>
        <strain evidence="13 14">NPDC021253</strain>
    </source>
</reference>
<dbReference type="RefSeq" id="WP_396676240.1">
    <property type="nucleotide sequence ID" value="NZ_JBIRPU010000001.1"/>
</dbReference>
<evidence type="ECO:0000256" key="7">
    <source>
        <dbReference type="ARBA" id="ARBA00022840"/>
    </source>
</evidence>
<keyword evidence="6 13" id="KW-0418">Kinase</keyword>
<dbReference type="Gene3D" id="3.30.565.10">
    <property type="entry name" value="Histidine kinase-like ATPase, C-terminal domain"/>
    <property type="match status" value="1"/>
</dbReference>
<dbReference type="InterPro" id="IPR050482">
    <property type="entry name" value="Sensor_HK_TwoCompSys"/>
</dbReference>
<evidence type="ECO:0000256" key="2">
    <source>
        <dbReference type="ARBA" id="ARBA00012438"/>
    </source>
</evidence>
<evidence type="ECO:0000256" key="9">
    <source>
        <dbReference type="SAM" id="MobiDB-lite"/>
    </source>
</evidence>
<dbReference type="Pfam" id="PF07730">
    <property type="entry name" value="HisKA_3"/>
    <property type="match status" value="1"/>
</dbReference>
<dbReference type="GO" id="GO:0016301">
    <property type="term" value="F:kinase activity"/>
    <property type="evidence" value="ECO:0007669"/>
    <property type="project" value="UniProtKB-KW"/>
</dbReference>
<evidence type="ECO:0000256" key="3">
    <source>
        <dbReference type="ARBA" id="ARBA00022553"/>
    </source>
</evidence>
<dbReference type="InterPro" id="IPR011712">
    <property type="entry name" value="Sig_transdc_His_kin_sub3_dim/P"/>
</dbReference>
<dbReference type="EMBL" id="JBIRPU010000001">
    <property type="protein sequence ID" value="MFI0791565.1"/>
    <property type="molecule type" value="Genomic_DNA"/>
</dbReference>
<feature type="domain" description="Histidine kinase/HSP90-like ATPase" evidence="11">
    <location>
        <begin position="329"/>
        <end position="419"/>
    </location>
</feature>
<evidence type="ECO:0000259" key="11">
    <source>
        <dbReference type="Pfam" id="PF02518"/>
    </source>
</evidence>